<keyword evidence="8" id="KW-0862">Zinc</keyword>
<dbReference type="PANTHER" id="PTHR12053">
    <property type="entry name" value="PROTEASE FAMILY M28 PLASMA GLUTAMATE CARBOXYPEPTIDASE-RELATED"/>
    <property type="match status" value="1"/>
</dbReference>
<keyword evidence="4" id="KW-0645">Protease</keyword>
<dbReference type="GO" id="GO:0043171">
    <property type="term" value="P:peptide catabolic process"/>
    <property type="evidence" value="ECO:0007669"/>
    <property type="project" value="TreeGrafter"/>
</dbReference>
<dbReference type="Gene3D" id="3.40.630.10">
    <property type="entry name" value="Zn peptidases"/>
    <property type="match status" value="1"/>
</dbReference>
<keyword evidence="7" id="KW-0378">Hydrolase</keyword>
<name>A0AA38J2H1_9CUCU</name>
<evidence type="ECO:0000256" key="7">
    <source>
        <dbReference type="ARBA" id="ARBA00022801"/>
    </source>
</evidence>
<keyword evidence="3" id="KW-0964">Secreted</keyword>
<keyword evidence="11" id="KW-0325">Glycoprotein</keyword>
<comment type="caution">
    <text evidence="13">The sequence shown here is derived from an EMBL/GenBank/DDBJ whole genome shotgun (WGS) entry which is preliminary data.</text>
</comment>
<organism evidence="13 14">
    <name type="scientific">Zophobas morio</name>
    <dbReference type="NCBI Taxonomy" id="2755281"/>
    <lineage>
        <taxon>Eukaryota</taxon>
        <taxon>Metazoa</taxon>
        <taxon>Ecdysozoa</taxon>
        <taxon>Arthropoda</taxon>
        <taxon>Hexapoda</taxon>
        <taxon>Insecta</taxon>
        <taxon>Pterygota</taxon>
        <taxon>Neoptera</taxon>
        <taxon>Endopterygota</taxon>
        <taxon>Coleoptera</taxon>
        <taxon>Polyphaga</taxon>
        <taxon>Cucujiformia</taxon>
        <taxon>Tenebrionidae</taxon>
        <taxon>Zophobas</taxon>
    </lineage>
</organism>
<evidence type="ECO:0000313" key="14">
    <source>
        <dbReference type="Proteomes" id="UP001168821"/>
    </source>
</evidence>
<keyword evidence="5" id="KW-0479">Metal-binding</keyword>
<evidence type="ECO:0000256" key="5">
    <source>
        <dbReference type="ARBA" id="ARBA00022723"/>
    </source>
</evidence>
<evidence type="ECO:0000313" key="13">
    <source>
        <dbReference type="EMBL" id="KAJ3665614.1"/>
    </source>
</evidence>
<comment type="subcellular location">
    <subcellularLocation>
        <location evidence="1">Secreted</location>
    </subcellularLocation>
</comment>
<evidence type="ECO:0000256" key="6">
    <source>
        <dbReference type="ARBA" id="ARBA00022729"/>
    </source>
</evidence>
<dbReference type="GO" id="GO:0006508">
    <property type="term" value="P:proteolysis"/>
    <property type="evidence" value="ECO:0007669"/>
    <property type="project" value="UniProtKB-KW"/>
</dbReference>
<evidence type="ECO:0000256" key="3">
    <source>
        <dbReference type="ARBA" id="ARBA00022525"/>
    </source>
</evidence>
<evidence type="ECO:0000256" key="9">
    <source>
        <dbReference type="ARBA" id="ARBA00023049"/>
    </source>
</evidence>
<dbReference type="AlphaFoldDB" id="A0AA38J2H1"/>
<keyword evidence="6 12" id="KW-0732">Signal</keyword>
<evidence type="ECO:0000256" key="2">
    <source>
        <dbReference type="ARBA" id="ARBA00010918"/>
    </source>
</evidence>
<evidence type="ECO:0000256" key="1">
    <source>
        <dbReference type="ARBA" id="ARBA00004613"/>
    </source>
</evidence>
<dbReference type="GO" id="GO:0046872">
    <property type="term" value="F:metal ion binding"/>
    <property type="evidence" value="ECO:0007669"/>
    <property type="project" value="UniProtKB-KW"/>
</dbReference>
<protein>
    <submittedName>
        <fullName evidence="13">Uncharacterized protein</fullName>
    </submittedName>
</protein>
<accession>A0AA38J2H1</accession>
<sequence>MGVCRNFIVLWTVALSLMVCVVCNNNTEDNDSLITNKKTLSECNLPTELKTEIASYSSTVEKIINAAVNGSFKGVTYRELSLFVDTFGSRISGSQNLENAIDYMINKSITDGLENVHGEDVQVPHWIRYEKKVL</sequence>
<dbReference type="GO" id="GO:0005615">
    <property type="term" value="C:extracellular space"/>
    <property type="evidence" value="ECO:0007669"/>
    <property type="project" value="TreeGrafter"/>
</dbReference>
<dbReference type="EMBL" id="JALNTZ010000001">
    <property type="protein sequence ID" value="KAJ3665614.1"/>
    <property type="molecule type" value="Genomic_DNA"/>
</dbReference>
<evidence type="ECO:0000256" key="4">
    <source>
        <dbReference type="ARBA" id="ARBA00022670"/>
    </source>
</evidence>
<feature type="chain" id="PRO_5041379349" evidence="12">
    <location>
        <begin position="24"/>
        <end position="134"/>
    </location>
</feature>
<evidence type="ECO:0000256" key="12">
    <source>
        <dbReference type="SAM" id="SignalP"/>
    </source>
</evidence>
<feature type="signal peptide" evidence="12">
    <location>
        <begin position="1"/>
        <end position="23"/>
    </location>
</feature>
<gene>
    <name evidence="13" type="ORF">Zmor_001104</name>
</gene>
<dbReference type="InterPro" id="IPR039866">
    <property type="entry name" value="CPQ"/>
</dbReference>
<evidence type="ECO:0000256" key="8">
    <source>
        <dbReference type="ARBA" id="ARBA00022833"/>
    </source>
</evidence>
<evidence type="ECO:0000256" key="10">
    <source>
        <dbReference type="ARBA" id="ARBA00023145"/>
    </source>
</evidence>
<dbReference type="GO" id="GO:0070573">
    <property type="term" value="F:metallodipeptidase activity"/>
    <property type="evidence" value="ECO:0007669"/>
    <property type="project" value="InterPro"/>
</dbReference>
<comment type="similarity">
    <text evidence="2">Belongs to the peptidase M28 family.</text>
</comment>
<proteinExistence type="inferred from homology"/>
<keyword evidence="14" id="KW-1185">Reference proteome</keyword>
<dbReference type="Proteomes" id="UP001168821">
    <property type="component" value="Unassembled WGS sequence"/>
</dbReference>
<dbReference type="PANTHER" id="PTHR12053:SF3">
    <property type="entry name" value="CARBOXYPEPTIDASE Q"/>
    <property type="match status" value="1"/>
</dbReference>
<keyword evidence="9" id="KW-0482">Metalloprotease</keyword>
<keyword evidence="10" id="KW-0865">Zymogen</keyword>
<evidence type="ECO:0000256" key="11">
    <source>
        <dbReference type="ARBA" id="ARBA00023180"/>
    </source>
</evidence>
<reference evidence="13" key="1">
    <citation type="journal article" date="2023" name="G3 (Bethesda)">
        <title>Whole genome assemblies of Zophobas morio and Tenebrio molitor.</title>
        <authorList>
            <person name="Kaur S."/>
            <person name="Stinson S.A."/>
            <person name="diCenzo G.C."/>
        </authorList>
    </citation>
    <scope>NUCLEOTIDE SEQUENCE</scope>
    <source>
        <strain evidence="13">QUZm001</strain>
    </source>
</reference>